<sequence>MEWGYKYQSEIGDEKSRDSLYQRADELRLLHNISHTCIMTTFDANKYNGNLHKAHEDKEKFIPKQKNARGEFVTSPALCRHCVDAFEKLSEYILNHSCRWVPRVSAPYPYIYSNQMNFS</sequence>
<comment type="caution">
    <text evidence="1">The sequence shown here is derived from an EMBL/GenBank/DDBJ whole genome shotgun (WGS) entry which is preliminary data.</text>
</comment>
<evidence type="ECO:0000313" key="1">
    <source>
        <dbReference type="EMBL" id="KII72885.1"/>
    </source>
</evidence>
<accession>A0A0C2N970</accession>
<proteinExistence type="predicted"/>
<dbReference type="AlphaFoldDB" id="A0A0C2N970"/>
<dbReference type="Proteomes" id="UP000031668">
    <property type="component" value="Unassembled WGS sequence"/>
</dbReference>
<dbReference type="EMBL" id="JWZT01001076">
    <property type="protein sequence ID" value="KII72885.1"/>
    <property type="molecule type" value="Genomic_DNA"/>
</dbReference>
<keyword evidence="2" id="KW-1185">Reference proteome</keyword>
<evidence type="ECO:0000313" key="2">
    <source>
        <dbReference type="Proteomes" id="UP000031668"/>
    </source>
</evidence>
<organism evidence="1 2">
    <name type="scientific">Thelohanellus kitauei</name>
    <name type="common">Myxosporean</name>
    <dbReference type="NCBI Taxonomy" id="669202"/>
    <lineage>
        <taxon>Eukaryota</taxon>
        <taxon>Metazoa</taxon>
        <taxon>Cnidaria</taxon>
        <taxon>Myxozoa</taxon>
        <taxon>Myxosporea</taxon>
        <taxon>Bivalvulida</taxon>
        <taxon>Platysporina</taxon>
        <taxon>Myxobolidae</taxon>
        <taxon>Thelohanellus</taxon>
    </lineage>
</organism>
<protein>
    <submittedName>
        <fullName evidence="1">Uncharacterized protein</fullName>
    </submittedName>
</protein>
<name>A0A0C2N970_THEKT</name>
<reference evidence="1 2" key="1">
    <citation type="journal article" date="2014" name="Genome Biol. Evol.">
        <title>The genome of the myxosporean Thelohanellus kitauei shows adaptations to nutrient acquisition within its fish host.</title>
        <authorList>
            <person name="Yang Y."/>
            <person name="Xiong J."/>
            <person name="Zhou Z."/>
            <person name="Huo F."/>
            <person name="Miao W."/>
            <person name="Ran C."/>
            <person name="Liu Y."/>
            <person name="Zhang J."/>
            <person name="Feng J."/>
            <person name="Wang M."/>
            <person name="Wang M."/>
            <person name="Wang L."/>
            <person name="Yao B."/>
        </authorList>
    </citation>
    <scope>NUCLEOTIDE SEQUENCE [LARGE SCALE GENOMIC DNA]</scope>
    <source>
        <strain evidence="1">Wuqing</strain>
    </source>
</reference>
<gene>
    <name evidence="1" type="ORF">RF11_12352</name>
</gene>